<dbReference type="Proteomes" id="UP000322634">
    <property type="component" value="Unassembled WGS sequence"/>
</dbReference>
<feature type="compositionally biased region" description="Basic and acidic residues" evidence="11">
    <location>
        <begin position="304"/>
        <end position="316"/>
    </location>
</feature>
<dbReference type="InterPro" id="IPR004358">
    <property type="entry name" value="Sig_transdc_His_kin-like_C"/>
</dbReference>
<evidence type="ECO:0000256" key="2">
    <source>
        <dbReference type="ARBA" id="ARBA00004236"/>
    </source>
</evidence>
<dbReference type="EC" id="2.7.13.3" evidence="3"/>
<dbReference type="GO" id="GO:0005886">
    <property type="term" value="C:plasma membrane"/>
    <property type="evidence" value="ECO:0007669"/>
    <property type="project" value="UniProtKB-SubCell"/>
</dbReference>
<dbReference type="InterPro" id="IPR036097">
    <property type="entry name" value="HisK_dim/P_sf"/>
</dbReference>
<accession>A0A5D0U0F8</accession>
<dbReference type="PANTHER" id="PTHR45436">
    <property type="entry name" value="SENSOR HISTIDINE KINASE YKOH"/>
    <property type="match status" value="1"/>
</dbReference>
<evidence type="ECO:0000256" key="10">
    <source>
        <dbReference type="ARBA" id="ARBA00023136"/>
    </source>
</evidence>
<evidence type="ECO:0000256" key="12">
    <source>
        <dbReference type="SAM" id="Phobius"/>
    </source>
</evidence>
<comment type="subcellular location">
    <subcellularLocation>
        <location evidence="2">Cell membrane</location>
    </subcellularLocation>
</comment>
<sequence length="440" mass="47739">MSRAAAPPTASARLRRLRRRLTLIFTAMFVPALAVLAVTIAWADGSSRRQRLDDGLRRVSASETRLAYFDRGRIAFDEIEADDLHTRCPGFVVVPGSAAPFPAHWSRRACDPLDRPALERRLNREAAEAMRHETEYSRPRTISTPDGARLRVSMELIWDDDADAWGGAVIAVAGTADLEAAHRRTVLLTGLGCAALLALAGLAGHALARPAMRPVVTALEQQETLLADAAHDLRSPLAALRVLAETARADPAQQAELLPRTVRLAERMSGLIDGLLTRARLVAGVERFAPQPLRLDQLVESVLDERPEEERPDADLRPSVVPGDPDLLRRAVANLIDNALRHGHAPGEPAQVTVTVAEGQVTVADRGPGIPPDIAETIFTRFHSGSGSTGLGLTIARWIAHTHGGTLSVTTTPEEGTTFLLALPTQSTRRNRHRRRPEGH</sequence>
<evidence type="ECO:0000256" key="8">
    <source>
        <dbReference type="ARBA" id="ARBA00022989"/>
    </source>
</evidence>
<keyword evidence="15" id="KW-1185">Reference proteome</keyword>
<dbReference type="SMART" id="SM00388">
    <property type="entry name" value="HisKA"/>
    <property type="match status" value="1"/>
</dbReference>
<evidence type="ECO:0000259" key="13">
    <source>
        <dbReference type="PROSITE" id="PS50109"/>
    </source>
</evidence>
<gene>
    <name evidence="14" type="ORF">FXF65_25910</name>
</gene>
<dbReference type="InterPro" id="IPR050428">
    <property type="entry name" value="TCS_sensor_his_kinase"/>
</dbReference>
<feature type="transmembrane region" description="Helical" evidence="12">
    <location>
        <begin position="21"/>
        <end position="43"/>
    </location>
</feature>
<keyword evidence="9" id="KW-0902">Two-component regulatory system</keyword>
<comment type="caution">
    <text evidence="14">The sequence shown here is derived from an EMBL/GenBank/DDBJ whole genome shotgun (WGS) entry which is preliminary data.</text>
</comment>
<evidence type="ECO:0000256" key="7">
    <source>
        <dbReference type="ARBA" id="ARBA00022777"/>
    </source>
</evidence>
<evidence type="ECO:0000256" key="6">
    <source>
        <dbReference type="ARBA" id="ARBA00022692"/>
    </source>
</evidence>
<dbReference type="InterPro" id="IPR036890">
    <property type="entry name" value="HATPase_C_sf"/>
</dbReference>
<evidence type="ECO:0000313" key="15">
    <source>
        <dbReference type="Proteomes" id="UP000322634"/>
    </source>
</evidence>
<dbReference type="SMART" id="SM00387">
    <property type="entry name" value="HATPase_c"/>
    <property type="match status" value="1"/>
</dbReference>
<keyword evidence="7 14" id="KW-0418">Kinase</keyword>
<dbReference type="PANTHER" id="PTHR45436:SF5">
    <property type="entry name" value="SENSOR HISTIDINE KINASE TRCS"/>
    <property type="match status" value="1"/>
</dbReference>
<proteinExistence type="predicted"/>
<reference evidence="14 15" key="1">
    <citation type="submission" date="2019-08" db="EMBL/GenBank/DDBJ databases">
        <title>Actinomadura sp. nov. CYP1-5 isolated from mountain soil.</title>
        <authorList>
            <person name="Songsumanus A."/>
            <person name="Kuncharoen N."/>
            <person name="Kudo T."/>
            <person name="Yuki M."/>
            <person name="Igarashi Y."/>
            <person name="Tanasupawat S."/>
        </authorList>
    </citation>
    <scope>NUCLEOTIDE SEQUENCE [LARGE SCALE GENOMIC DNA]</scope>
    <source>
        <strain evidence="14 15">GKU157</strain>
    </source>
</reference>
<keyword evidence="8 12" id="KW-1133">Transmembrane helix</keyword>
<dbReference type="OrthoDB" id="5012372at2"/>
<dbReference type="RefSeq" id="WP_148352639.1">
    <property type="nucleotide sequence ID" value="NZ_JBHSBF010000011.1"/>
</dbReference>
<dbReference type="PRINTS" id="PR00344">
    <property type="entry name" value="BCTRLSENSOR"/>
</dbReference>
<dbReference type="SUPFAM" id="SSF55874">
    <property type="entry name" value="ATPase domain of HSP90 chaperone/DNA topoisomerase II/histidine kinase"/>
    <property type="match status" value="1"/>
</dbReference>
<dbReference type="Gene3D" id="1.10.287.130">
    <property type="match status" value="1"/>
</dbReference>
<dbReference type="AlphaFoldDB" id="A0A5D0U0F8"/>
<dbReference type="CDD" id="cd00075">
    <property type="entry name" value="HATPase"/>
    <property type="match status" value="1"/>
</dbReference>
<evidence type="ECO:0000256" key="5">
    <source>
        <dbReference type="ARBA" id="ARBA00022679"/>
    </source>
</evidence>
<dbReference type="CDD" id="cd00082">
    <property type="entry name" value="HisKA"/>
    <property type="match status" value="1"/>
</dbReference>
<evidence type="ECO:0000256" key="9">
    <source>
        <dbReference type="ARBA" id="ARBA00023012"/>
    </source>
</evidence>
<keyword evidence="6 12" id="KW-0812">Transmembrane</keyword>
<evidence type="ECO:0000256" key="4">
    <source>
        <dbReference type="ARBA" id="ARBA00022553"/>
    </source>
</evidence>
<dbReference type="InterPro" id="IPR003661">
    <property type="entry name" value="HisK_dim/P_dom"/>
</dbReference>
<dbReference type="InterPro" id="IPR005467">
    <property type="entry name" value="His_kinase_dom"/>
</dbReference>
<dbReference type="GO" id="GO:0000155">
    <property type="term" value="F:phosphorelay sensor kinase activity"/>
    <property type="evidence" value="ECO:0007669"/>
    <property type="project" value="InterPro"/>
</dbReference>
<dbReference type="InterPro" id="IPR003594">
    <property type="entry name" value="HATPase_dom"/>
</dbReference>
<feature type="region of interest" description="Disordered" evidence="11">
    <location>
        <begin position="304"/>
        <end position="323"/>
    </location>
</feature>
<dbReference type="EMBL" id="VSFF01000010">
    <property type="protein sequence ID" value="TYC11544.1"/>
    <property type="molecule type" value="Genomic_DNA"/>
</dbReference>
<evidence type="ECO:0000256" key="11">
    <source>
        <dbReference type="SAM" id="MobiDB-lite"/>
    </source>
</evidence>
<keyword evidence="10 12" id="KW-0472">Membrane</keyword>
<protein>
    <recommendedName>
        <fullName evidence="3">histidine kinase</fullName>
        <ecNumber evidence="3">2.7.13.3</ecNumber>
    </recommendedName>
</protein>
<evidence type="ECO:0000256" key="3">
    <source>
        <dbReference type="ARBA" id="ARBA00012438"/>
    </source>
</evidence>
<keyword evidence="4" id="KW-0597">Phosphoprotein</keyword>
<feature type="domain" description="Histidine kinase" evidence="13">
    <location>
        <begin position="228"/>
        <end position="427"/>
    </location>
</feature>
<keyword evidence="5" id="KW-0808">Transferase</keyword>
<evidence type="ECO:0000313" key="14">
    <source>
        <dbReference type="EMBL" id="TYC11544.1"/>
    </source>
</evidence>
<dbReference type="Pfam" id="PF02518">
    <property type="entry name" value="HATPase_c"/>
    <property type="match status" value="1"/>
</dbReference>
<dbReference type="PROSITE" id="PS50109">
    <property type="entry name" value="HIS_KIN"/>
    <property type="match status" value="1"/>
</dbReference>
<comment type="catalytic activity">
    <reaction evidence="1">
        <text>ATP + protein L-histidine = ADP + protein N-phospho-L-histidine.</text>
        <dbReference type="EC" id="2.7.13.3"/>
    </reaction>
</comment>
<evidence type="ECO:0000256" key="1">
    <source>
        <dbReference type="ARBA" id="ARBA00000085"/>
    </source>
</evidence>
<dbReference type="Gene3D" id="3.30.565.10">
    <property type="entry name" value="Histidine kinase-like ATPase, C-terminal domain"/>
    <property type="match status" value="1"/>
</dbReference>
<organism evidence="14 15">
    <name type="scientific">Actinomadura syzygii</name>
    <dbReference type="NCBI Taxonomy" id="1427538"/>
    <lineage>
        <taxon>Bacteria</taxon>
        <taxon>Bacillati</taxon>
        <taxon>Actinomycetota</taxon>
        <taxon>Actinomycetes</taxon>
        <taxon>Streptosporangiales</taxon>
        <taxon>Thermomonosporaceae</taxon>
        <taxon>Actinomadura</taxon>
    </lineage>
</organism>
<name>A0A5D0U0F8_9ACTN</name>
<dbReference type="SUPFAM" id="SSF47384">
    <property type="entry name" value="Homodimeric domain of signal transducing histidine kinase"/>
    <property type="match status" value="1"/>
</dbReference>
<dbReference type="Pfam" id="PF00512">
    <property type="entry name" value="HisKA"/>
    <property type="match status" value="1"/>
</dbReference>